<evidence type="ECO:0000256" key="4">
    <source>
        <dbReference type="ARBA" id="ARBA00022692"/>
    </source>
</evidence>
<dbReference type="OrthoDB" id="7540137at2759"/>
<keyword evidence="11" id="KW-1185">Reference proteome</keyword>
<comment type="similarity">
    <text evidence="10">Belongs to the insect chemoreceptor superfamily. Heteromeric odorant receptor channel (TC 1.A.69) family.</text>
</comment>
<dbReference type="GO" id="GO:0005886">
    <property type="term" value="C:plasma membrane"/>
    <property type="evidence" value="ECO:0007669"/>
    <property type="project" value="UniProtKB-SubCell"/>
</dbReference>
<keyword evidence="2" id="KW-1003">Cell membrane</keyword>
<dbReference type="GO" id="GO:0007165">
    <property type="term" value="P:signal transduction"/>
    <property type="evidence" value="ECO:0007669"/>
    <property type="project" value="UniProtKB-KW"/>
</dbReference>
<dbReference type="PANTHER" id="PTHR21137">
    <property type="entry name" value="ODORANT RECEPTOR"/>
    <property type="match status" value="1"/>
</dbReference>
<evidence type="ECO:0000256" key="2">
    <source>
        <dbReference type="ARBA" id="ARBA00022475"/>
    </source>
</evidence>
<keyword evidence="7 10" id="KW-0472">Membrane</keyword>
<dbReference type="GO" id="GO:0005549">
    <property type="term" value="F:odorant binding"/>
    <property type="evidence" value="ECO:0007669"/>
    <property type="project" value="InterPro"/>
</dbReference>
<keyword evidence="3 10" id="KW-0716">Sensory transduction</keyword>
<evidence type="ECO:0000256" key="7">
    <source>
        <dbReference type="ARBA" id="ARBA00023136"/>
    </source>
</evidence>
<evidence type="ECO:0000313" key="11">
    <source>
        <dbReference type="Proteomes" id="UP000835206"/>
    </source>
</evidence>
<dbReference type="GO" id="GO:0004984">
    <property type="term" value="F:olfactory receptor activity"/>
    <property type="evidence" value="ECO:0007669"/>
    <property type="project" value="InterPro"/>
</dbReference>
<dbReference type="Proteomes" id="UP000835206">
    <property type="component" value="Chromosome 2"/>
</dbReference>
<feature type="transmembrane region" description="Helical" evidence="10">
    <location>
        <begin position="189"/>
        <end position="217"/>
    </location>
</feature>
<evidence type="ECO:0000256" key="9">
    <source>
        <dbReference type="ARBA" id="ARBA00023224"/>
    </source>
</evidence>
<keyword evidence="8 10" id="KW-0675">Receptor</keyword>
<evidence type="ECO:0000256" key="10">
    <source>
        <dbReference type="RuleBase" id="RU351113"/>
    </source>
</evidence>
<evidence type="ECO:0000313" key="12">
    <source>
        <dbReference type="RefSeq" id="XP_048267191.1"/>
    </source>
</evidence>
<dbReference type="KEGG" id="bter:125386168"/>
<name>A0A9C6SUL1_BOMTE</name>
<comment type="caution">
    <text evidence="10">Lacks conserved residue(s) required for the propagation of feature annotation.</text>
</comment>
<dbReference type="Pfam" id="PF02949">
    <property type="entry name" value="7tm_6"/>
    <property type="match status" value="1"/>
</dbReference>
<evidence type="ECO:0000256" key="8">
    <source>
        <dbReference type="ARBA" id="ARBA00023170"/>
    </source>
</evidence>
<keyword evidence="6 10" id="KW-1133">Transmembrane helix</keyword>
<accession>A0A9C6SUL1</accession>
<feature type="transmembrane region" description="Helical" evidence="10">
    <location>
        <begin position="304"/>
        <end position="328"/>
    </location>
</feature>
<gene>
    <name evidence="12" type="primary">LOC125386168</name>
</gene>
<keyword evidence="5 10" id="KW-0552">Olfaction</keyword>
<dbReference type="RefSeq" id="XP_048267191.1">
    <property type="nucleotide sequence ID" value="XM_048411234.1"/>
</dbReference>
<protein>
    <recommendedName>
        <fullName evidence="10">Odorant receptor</fullName>
    </recommendedName>
</protein>
<proteinExistence type="inferred from homology"/>
<evidence type="ECO:0000256" key="6">
    <source>
        <dbReference type="ARBA" id="ARBA00022989"/>
    </source>
</evidence>
<feature type="transmembrane region" description="Helical" evidence="10">
    <location>
        <begin position="45"/>
        <end position="66"/>
    </location>
</feature>
<reference evidence="12" key="1">
    <citation type="submission" date="2025-08" db="UniProtKB">
        <authorList>
            <consortium name="RefSeq"/>
        </authorList>
    </citation>
    <scope>IDENTIFICATION</scope>
</reference>
<evidence type="ECO:0000256" key="1">
    <source>
        <dbReference type="ARBA" id="ARBA00004651"/>
    </source>
</evidence>
<keyword evidence="9 10" id="KW-0807">Transducer</keyword>
<dbReference type="InterPro" id="IPR004117">
    <property type="entry name" value="7tm6_olfct_rcpt"/>
</dbReference>
<dbReference type="PANTHER" id="PTHR21137:SF35">
    <property type="entry name" value="ODORANT RECEPTOR 19A-RELATED"/>
    <property type="match status" value="1"/>
</dbReference>
<sequence>MSRIRNAEEELKHSQRLLYTLLRIVGAWPHFVSTSVFSTISKWCLISICYFLQLLLLIPSLIYIFGKETNSRKRLKLLVPHINGLVQLTKYTFLLYRMHDFKELMETMKNDWLNATEENRKIFRENTEIGYKMLLGLAILMYSTSFCNRIIVPLWKGRIILPDNTTIRLLSYQSHFTFFDVHRTPNHEIIFTLQILGAFVIYTILCGSLGLISLLCVHMSSLLRILANMMIELSDQPDTSENAVYKMIKDIVEYRTKVKKFSDKVEHIMSYISCLEIFNGTCIACLVGYCIIMEWENSDTVAVIIYIMFQTICMFIVFTMCYIGQLLINESENVRQISVTLNWHRFSSKEVRCLIPVMIISNYRIKITAANIIEISLATFTDVSIK</sequence>
<evidence type="ECO:0000256" key="3">
    <source>
        <dbReference type="ARBA" id="ARBA00022606"/>
    </source>
</evidence>
<feature type="transmembrane region" description="Helical" evidence="10">
    <location>
        <begin position="268"/>
        <end position="292"/>
    </location>
</feature>
<comment type="subcellular location">
    <subcellularLocation>
        <location evidence="1 10">Cell membrane</location>
        <topology evidence="1 10">Multi-pass membrane protein</topology>
    </subcellularLocation>
</comment>
<dbReference type="GeneID" id="125386168"/>
<feature type="transmembrane region" description="Helical" evidence="10">
    <location>
        <begin position="21"/>
        <end position="39"/>
    </location>
</feature>
<feature type="transmembrane region" description="Helical" evidence="10">
    <location>
        <begin position="129"/>
        <end position="151"/>
    </location>
</feature>
<evidence type="ECO:0000256" key="5">
    <source>
        <dbReference type="ARBA" id="ARBA00022725"/>
    </source>
</evidence>
<dbReference type="AlphaFoldDB" id="A0A9C6SUL1"/>
<organism evidence="11 12">
    <name type="scientific">Bombus terrestris</name>
    <name type="common">Buff-tailed bumblebee</name>
    <name type="synonym">Apis terrestris</name>
    <dbReference type="NCBI Taxonomy" id="30195"/>
    <lineage>
        <taxon>Eukaryota</taxon>
        <taxon>Metazoa</taxon>
        <taxon>Ecdysozoa</taxon>
        <taxon>Arthropoda</taxon>
        <taxon>Hexapoda</taxon>
        <taxon>Insecta</taxon>
        <taxon>Pterygota</taxon>
        <taxon>Neoptera</taxon>
        <taxon>Endopterygota</taxon>
        <taxon>Hymenoptera</taxon>
        <taxon>Apocrita</taxon>
        <taxon>Aculeata</taxon>
        <taxon>Apoidea</taxon>
        <taxon>Anthophila</taxon>
        <taxon>Apidae</taxon>
        <taxon>Bombus</taxon>
        <taxon>Bombus</taxon>
    </lineage>
</organism>
<keyword evidence="4 10" id="KW-0812">Transmembrane</keyword>